<dbReference type="InterPro" id="IPR058154">
    <property type="entry name" value="Bxb1_TTP-like"/>
</dbReference>
<organism evidence="1 2">
    <name type="scientific">Allostreptomyces psammosilenae</name>
    <dbReference type="NCBI Taxonomy" id="1892865"/>
    <lineage>
        <taxon>Bacteria</taxon>
        <taxon>Bacillati</taxon>
        <taxon>Actinomycetota</taxon>
        <taxon>Actinomycetes</taxon>
        <taxon>Kitasatosporales</taxon>
        <taxon>Streptomycetaceae</taxon>
        <taxon>Allostreptomyces</taxon>
    </lineage>
</organism>
<reference evidence="1 2" key="1">
    <citation type="submission" date="2020-07" db="EMBL/GenBank/DDBJ databases">
        <title>Sequencing the genomes of 1000 actinobacteria strains.</title>
        <authorList>
            <person name="Klenk H.-P."/>
        </authorList>
    </citation>
    <scope>NUCLEOTIDE SEQUENCE [LARGE SCALE GENOMIC DNA]</scope>
    <source>
        <strain evidence="1 2">DSM 42178</strain>
    </source>
</reference>
<dbReference type="AlphaFoldDB" id="A0A852ZUX6"/>
<protein>
    <submittedName>
        <fullName evidence="1">Uncharacterized protein</fullName>
    </submittedName>
</protein>
<dbReference type="Proteomes" id="UP000567795">
    <property type="component" value="Unassembled WGS sequence"/>
</dbReference>
<proteinExistence type="predicted"/>
<comment type="caution">
    <text evidence="1">The sequence shown here is derived from an EMBL/GenBank/DDBJ whole genome shotgun (WGS) entry which is preliminary data.</text>
</comment>
<dbReference type="RefSeq" id="WP_218904046.1">
    <property type="nucleotide sequence ID" value="NZ_JACBZD010000001.1"/>
</dbReference>
<accession>A0A852ZUX6</accession>
<evidence type="ECO:0000313" key="2">
    <source>
        <dbReference type="Proteomes" id="UP000567795"/>
    </source>
</evidence>
<dbReference type="Pfam" id="PF25681">
    <property type="entry name" value="Phage_TTP_17"/>
    <property type="match status" value="1"/>
</dbReference>
<keyword evidence="2" id="KW-1185">Reference proteome</keyword>
<dbReference type="EMBL" id="JACBZD010000001">
    <property type="protein sequence ID" value="NYI06069.1"/>
    <property type="molecule type" value="Genomic_DNA"/>
</dbReference>
<sequence>MTTVPAWKAVGLLSEDGATESREEDTSDFFAWGGMLVRTRKSRHKRTITVTCLEDNLTVFGLVNPGSTVTTTGGVNTRAVRVPTREKMAFVLELTDGNVTRRRHIPTAEVTEVGEVTLSDSELTAYALTITIYPDADGLLFYDIDNDPQGATS</sequence>
<name>A0A852ZUX6_9ACTN</name>
<evidence type="ECO:0000313" key="1">
    <source>
        <dbReference type="EMBL" id="NYI06069.1"/>
    </source>
</evidence>
<gene>
    <name evidence="1" type="ORF">FHU37_003012</name>
</gene>